<dbReference type="AlphaFoldDB" id="A0AAF0CRW8"/>
<gene>
    <name evidence="11" type="primary">malQ</name>
    <name evidence="11" type="ORF">PXH66_08360</name>
</gene>
<evidence type="ECO:0000313" key="12">
    <source>
        <dbReference type="Proteomes" id="UP001218638"/>
    </source>
</evidence>
<comment type="catalytic activity">
    <reaction evidence="1 10">
        <text>Transfers a segment of a (1-&gt;4)-alpha-D-glucan to a new position in an acceptor, which may be glucose or a (1-&gt;4)-alpha-D-glucan.</text>
        <dbReference type="EC" id="2.4.1.25"/>
    </reaction>
</comment>
<dbReference type="PANTHER" id="PTHR32438">
    <property type="entry name" value="4-ALPHA-GLUCANOTRANSFERASE DPE1, CHLOROPLASTIC/AMYLOPLASTIC"/>
    <property type="match status" value="1"/>
</dbReference>
<dbReference type="Proteomes" id="UP001218638">
    <property type="component" value="Chromosome"/>
</dbReference>
<dbReference type="InterPro" id="IPR017853">
    <property type="entry name" value="GH"/>
</dbReference>
<dbReference type="SUPFAM" id="SSF51445">
    <property type="entry name" value="(Trans)glycosidases"/>
    <property type="match status" value="1"/>
</dbReference>
<evidence type="ECO:0000256" key="4">
    <source>
        <dbReference type="ARBA" id="ARBA00020295"/>
    </source>
</evidence>
<dbReference type="Gene3D" id="3.20.20.80">
    <property type="entry name" value="Glycosidases"/>
    <property type="match status" value="1"/>
</dbReference>
<dbReference type="EC" id="2.4.1.25" evidence="3 10"/>
<evidence type="ECO:0000256" key="2">
    <source>
        <dbReference type="ARBA" id="ARBA00005684"/>
    </source>
</evidence>
<dbReference type="GO" id="GO:0005975">
    <property type="term" value="P:carbohydrate metabolic process"/>
    <property type="evidence" value="ECO:0007669"/>
    <property type="project" value="InterPro"/>
</dbReference>
<keyword evidence="7 10" id="KW-0119">Carbohydrate metabolism</keyword>
<dbReference type="RefSeq" id="WP_330929612.1">
    <property type="nucleotide sequence ID" value="NZ_CP119075.1"/>
</dbReference>
<evidence type="ECO:0000313" key="11">
    <source>
        <dbReference type="EMBL" id="WED66861.1"/>
    </source>
</evidence>
<proteinExistence type="inferred from homology"/>
<keyword evidence="12" id="KW-1185">Reference proteome</keyword>
<organism evidence="11 12">
    <name type="scientific">Synoicihabitans lomoniglobus</name>
    <dbReference type="NCBI Taxonomy" id="2909285"/>
    <lineage>
        <taxon>Bacteria</taxon>
        <taxon>Pseudomonadati</taxon>
        <taxon>Verrucomicrobiota</taxon>
        <taxon>Opitutia</taxon>
        <taxon>Opitutales</taxon>
        <taxon>Opitutaceae</taxon>
        <taxon>Synoicihabitans</taxon>
    </lineage>
</organism>
<dbReference type="KEGG" id="slom:PXH66_08360"/>
<sequence length="511" mass="56756">MKSSVNPLFNWLDQRAAGVLLHPTSLPSDQGIGVLDGAVDRFFDFLNESGISYWQICPLGPTGFGDSPYQCFSAFAGNPYLIDLHVLVDASLLSPSDLVGVQSLPRDAVDFGLLYATKWPLLFKAYDAFVNAGRTFDRYGDFAAFRTENATWLDPYAGFLALKDHFEGRAWWDWPAEVRFFTEAKSSKLWNEVADRADAHAFFQYLFFGQWNEVRAKAADRGIQIIGDAPIFVAADSADVWSHPELFEINQNTGRAIAVAGVPPDYFSADGQLWGNPLYRWKAHQADGYAWWIDRLKANIALCNVVRIDHFRGFDTYWSIAAGAPTARKGTWETGPGLDFFTAVKSALPDCKLIAEDLGELAPSVVDLRYATGLPGMTILQFAFGGDASNVYLPHNLEGNSVIYPGTHDNDTTLGWYRTADAKTTDHVRRYLRVAGDEIGWDFIRVAYGAVSNLAVVPLQDFMSLGGEARLNTPGLPQGNWQWRYNDAELAELVENAAPYLRDLAELTGRV</sequence>
<evidence type="ECO:0000256" key="10">
    <source>
        <dbReference type="RuleBase" id="RU361207"/>
    </source>
</evidence>
<accession>A0AAF0CRW8</accession>
<name>A0AAF0CRW8_9BACT</name>
<dbReference type="GO" id="GO:0004134">
    <property type="term" value="F:4-alpha-glucanotransferase activity"/>
    <property type="evidence" value="ECO:0007669"/>
    <property type="project" value="UniProtKB-EC"/>
</dbReference>
<reference evidence="11" key="1">
    <citation type="submission" date="2023-03" db="EMBL/GenBank/DDBJ databases">
        <title>Lomoglobus Profundus gen. nov., sp. nov., a novel member of the phylum Verrucomicrobia, isolated from deep-marine sediment of South China Sea.</title>
        <authorList>
            <person name="Ahmad T."/>
            <person name="Ishaq S.E."/>
            <person name="Wang F."/>
        </authorList>
    </citation>
    <scope>NUCLEOTIDE SEQUENCE</scope>
    <source>
        <strain evidence="11">LMO-M01</strain>
    </source>
</reference>
<comment type="similarity">
    <text evidence="2 10">Belongs to the disproportionating enzyme family.</text>
</comment>
<dbReference type="NCBIfam" id="TIGR00217">
    <property type="entry name" value="malQ"/>
    <property type="match status" value="1"/>
</dbReference>
<evidence type="ECO:0000256" key="5">
    <source>
        <dbReference type="ARBA" id="ARBA00022676"/>
    </source>
</evidence>
<dbReference type="PANTHER" id="PTHR32438:SF5">
    <property type="entry name" value="4-ALPHA-GLUCANOTRANSFERASE DPE1, CHLOROPLASTIC_AMYLOPLASTIC"/>
    <property type="match status" value="1"/>
</dbReference>
<keyword evidence="5 10" id="KW-0328">Glycosyltransferase</keyword>
<dbReference type="Pfam" id="PF02446">
    <property type="entry name" value="Glyco_hydro_77"/>
    <property type="match status" value="1"/>
</dbReference>
<dbReference type="NCBIfam" id="NF011080">
    <property type="entry name" value="PRK14508.1-3"/>
    <property type="match status" value="1"/>
</dbReference>
<dbReference type="InterPro" id="IPR003385">
    <property type="entry name" value="Glyco_hydro_77"/>
</dbReference>
<evidence type="ECO:0000256" key="3">
    <source>
        <dbReference type="ARBA" id="ARBA00012560"/>
    </source>
</evidence>
<evidence type="ECO:0000256" key="8">
    <source>
        <dbReference type="ARBA" id="ARBA00031423"/>
    </source>
</evidence>
<protein>
    <recommendedName>
        <fullName evidence="4 10">4-alpha-glucanotransferase</fullName>
        <ecNumber evidence="3 10">2.4.1.25</ecNumber>
    </recommendedName>
    <alternativeName>
        <fullName evidence="8 10">Amylomaltase</fullName>
    </alternativeName>
    <alternativeName>
        <fullName evidence="9 10">Disproportionating enzyme</fullName>
    </alternativeName>
</protein>
<evidence type="ECO:0000256" key="1">
    <source>
        <dbReference type="ARBA" id="ARBA00000439"/>
    </source>
</evidence>
<evidence type="ECO:0000256" key="7">
    <source>
        <dbReference type="ARBA" id="ARBA00023277"/>
    </source>
</evidence>
<dbReference type="EMBL" id="CP119075">
    <property type="protein sequence ID" value="WED66861.1"/>
    <property type="molecule type" value="Genomic_DNA"/>
</dbReference>
<keyword evidence="6 10" id="KW-0808">Transferase</keyword>
<evidence type="ECO:0000256" key="6">
    <source>
        <dbReference type="ARBA" id="ARBA00022679"/>
    </source>
</evidence>
<evidence type="ECO:0000256" key="9">
    <source>
        <dbReference type="ARBA" id="ARBA00031501"/>
    </source>
</evidence>